<evidence type="ECO:0000313" key="3">
    <source>
        <dbReference type="EMBL" id="APR52276.1"/>
    </source>
</evidence>
<evidence type="ECO:0000256" key="1">
    <source>
        <dbReference type="SAM" id="Phobius"/>
    </source>
</evidence>
<dbReference type="GO" id="GO:0006355">
    <property type="term" value="P:regulation of DNA-templated transcription"/>
    <property type="evidence" value="ECO:0007669"/>
    <property type="project" value="InterPro"/>
</dbReference>
<dbReference type="Proteomes" id="UP000185161">
    <property type="component" value="Chromosome"/>
</dbReference>
<dbReference type="GO" id="GO:0003677">
    <property type="term" value="F:DNA binding"/>
    <property type="evidence" value="ECO:0007669"/>
    <property type="project" value="InterPro"/>
</dbReference>
<protein>
    <recommendedName>
        <fullName evidence="2">HTH luxR-type domain-containing protein</fullName>
    </recommendedName>
</protein>
<reference evidence="4" key="1">
    <citation type="submission" date="2016-12" db="EMBL/GenBank/DDBJ databases">
        <title>Whole genome sequencing of Sphingomonas sp. ABOJV.</title>
        <authorList>
            <person name="Conlan S."/>
            <person name="Thomas P.J."/>
            <person name="Mullikin J."/>
            <person name="Palmore T.N."/>
            <person name="Frank K.M."/>
            <person name="Segre J.A."/>
        </authorList>
    </citation>
    <scope>NUCLEOTIDE SEQUENCE [LARGE SCALE GENOMIC DNA]</scope>
    <source>
        <strain evidence="4">ABOJV</strain>
    </source>
</reference>
<gene>
    <name evidence="3" type="ORF">BRX40_07405</name>
</gene>
<dbReference type="KEGG" id="skr:BRX40_07405"/>
<keyword evidence="1" id="KW-0472">Membrane</keyword>
<dbReference type="STRING" id="93064.BRX40_07405"/>
<dbReference type="Gene3D" id="1.10.10.10">
    <property type="entry name" value="Winged helix-like DNA-binding domain superfamily/Winged helix DNA-binding domain"/>
    <property type="match status" value="1"/>
</dbReference>
<dbReference type="AlphaFoldDB" id="A0A1L6J8W4"/>
<dbReference type="RefSeq" id="WP_075151168.1">
    <property type="nucleotide sequence ID" value="NZ_CP018820.1"/>
</dbReference>
<dbReference type="GeneID" id="44132378"/>
<dbReference type="CDD" id="cd06170">
    <property type="entry name" value="LuxR_C_like"/>
    <property type="match status" value="1"/>
</dbReference>
<keyword evidence="4" id="KW-1185">Reference proteome</keyword>
<sequence length="260" mass="27610">MMAGTESLPDFSALNLPEREVLRLLAQGHTAKSIATLTGKSEGSVNERLREARRKTGIASSRELARLVAHAEPPKNRDEQIGVDGMPAGDAPGLRWSAWRGPRSMGVIAMAFIIGAAALGAILLASQDTPATASSVAADPLLAGSWSAQTPSPASLAELHTRLRGESRDVVWAGQTEPAVKARYARIVGPNETLRVTCGATLCEVAGVLPEGEKGSATLKAVQNHALYADITKLGFASDLFTVTSAERKKLVFVSYWRRK</sequence>
<evidence type="ECO:0000259" key="2">
    <source>
        <dbReference type="SMART" id="SM00421"/>
    </source>
</evidence>
<keyword evidence="1" id="KW-1133">Transmembrane helix</keyword>
<dbReference type="SUPFAM" id="SSF46894">
    <property type="entry name" value="C-terminal effector domain of the bipartite response regulators"/>
    <property type="match status" value="1"/>
</dbReference>
<name>A0A1L6J8W4_9SPHN</name>
<evidence type="ECO:0000313" key="4">
    <source>
        <dbReference type="Proteomes" id="UP000185161"/>
    </source>
</evidence>
<dbReference type="InterPro" id="IPR016032">
    <property type="entry name" value="Sig_transdc_resp-reg_C-effctor"/>
</dbReference>
<feature type="transmembrane region" description="Helical" evidence="1">
    <location>
        <begin position="105"/>
        <end position="125"/>
    </location>
</feature>
<dbReference type="Pfam" id="PF00196">
    <property type="entry name" value="GerE"/>
    <property type="match status" value="1"/>
</dbReference>
<dbReference type="SMART" id="SM00421">
    <property type="entry name" value="HTH_LUXR"/>
    <property type="match status" value="1"/>
</dbReference>
<organism evidence="3 4">
    <name type="scientific">Sphingomonas koreensis</name>
    <dbReference type="NCBI Taxonomy" id="93064"/>
    <lineage>
        <taxon>Bacteria</taxon>
        <taxon>Pseudomonadati</taxon>
        <taxon>Pseudomonadota</taxon>
        <taxon>Alphaproteobacteria</taxon>
        <taxon>Sphingomonadales</taxon>
        <taxon>Sphingomonadaceae</taxon>
        <taxon>Sphingomonas</taxon>
    </lineage>
</organism>
<keyword evidence="1" id="KW-0812">Transmembrane</keyword>
<proteinExistence type="predicted"/>
<dbReference type="InterPro" id="IPR000792">
    <property type="entry name" value="Tscrpt_reg_LuxR_C"/>
</dbReference>
<dbReference type="InterPro" id="IPR036388">
    <property type="entry name" value="WH-like_DNA-bd_sf"/>
</dbReference>
<accession>A0A1L6J8W4</accession>
<feature type="domain" description="HTH luxR-type" evidence="2">
    <location>
        <begin position="11"/>
        <end position="68"/>
    </location>
</feature>
<dbReference type="EMBL" id="CP018820">
    <property type="protein sequence ID" value="APR52276.1"/>
    <property type="molecule type" value="Genomic_DNA"/>
</dbReference>